<dbReference type="Pfam" id="PF00589">
    <property type="entry name" value="Phage_integrase"/>
    <property type="match status" value="1"/>
</dbReference>
<sequence>MRRKDVNQRIHEFLDYLRYERNLSSNTIESYQRDLIDYMDFVDTHGRQEDEQNVIHYLQFLQQEHRAPATQARRLAAIKAYYCFVVNDQGLSSDPTELLSAPKLNRRLPHVLSIEEVTRLIEAPDLSTMTGIRDRAMLELLYATGVRVSELCHLTMNDWWLDPPKIRCLGKGSKERYIPLGKLAAQWLMRYVDVARPQFIKDIQEPTLFLNRQGKALTRQGFWKLLKKYAIKAGITQPITPHMIRHSFATHLLENGADLRAVQEMLGHQDISTTQIYTHVSQKRLRPVYDQTHPRA</sequence>
<dbReference type="InterPro" id="IPR011010">
    <property type="entry name" value="DNA_brk_join_enz"/>
</dbReference>
<evidence type="ECO:0000256" key="2">
    <source>
        <dbReference type="ARBA" id="ARBA00010450"/>
    </source>
</evidence>
<dbReference type="PANTHER" id="PTHR30349">
    <property type="entry name" value="PHAGE INTEGRASE-RELATED"/>
    <property type="match status" value="1"/>
</dbReference>
<dbReference type="GO" id="GO:0006313">
    <property type="term" value="P:DNA transposition"/>
    <property type="evidence" value="ECO:0007669"/>
    <property type="project" value="UniProtKB-UniRule"/>
</dbReference>
<dbReference type="Gene3D" id="1.10.443.10">
    <property type="entry name" value="Intergrase catalytic core"/>
    <property type="match status" value="1"/>
</dbReference>
<dbReference type="InterPro" id="IPR044068">
    <property type="entry name" value="CB"/>
</dbReference>
<comment type="subunit">
    <text evidence="11">Forms a cyclic heterotetrameric complex composed of two molecules of XerC and two molecules of XerD.</text>
</comment>
<dbReference type="GO" id="GO:0003677">
    <property type="term" value="F:DNA binding"/>
    <property type="evidence" value="ECO:0007669"/>
    <property type="project" value="UniProtKB-UniRule"/>
</dbReference>
<proteinExistence type="inferred from homology"/>
<dbReference type="EMBL" id="PXYX01000012">
    <property type="protein sequence ID" value="PSR27477.1"/>
    <property type="molecule type" value="Genomic_DNA"/>
</dbReference>
<evidence type="ECO:0000259" key="12">
    <source>
        <dbReference type="PROSITE" id="PS51898"/>
    </source>
</evidence>
<feature type="active site" evidence="11">
    <location>
        <position position="268"/>
    </location>
</feature>
<evidence type="ECO:0000256" key="1">
    <source>
        <dbReference type="ARBA" id="ARBA00004496"/>
    </source>
</evidence>
<dbReference type="GO" id="GO:0009037">
    <property type="term" value="F:tyrosine-based site-specific recombinase activity"/>
    <property type="evidence" value="ECO:0007669"/>
    <property type="project" value="UniProtKB-UniRule"/>
</dbReference>
<dbReference type="InterPro" id="IPR011932">
    <property type="entry name" value="Recomb_XerD"/>
</dbReference>
<feature type="domain" description="Tyr recombinase" evidence="12">
    <location>
        <begin position="107"/>
        <end position="290"/>
    </location>
</feature>
<dbReference type="AlphaFoldDB" id="A0A2T2WZ14"/>
<dbReference type="InterPro" id="IPR023009">
    <property type="entry name" value="Tyrosine_recombinase_XerC/XerD"/>
</dbReference>
<dbReference type="InterPro" id="IPR050090">
    <property type="entry name" value="Tyrosine_recombinase_XerCD"/>
</dbReference>
<dbReference type="Proteomes" id="UP000242705">
    <property type="component" value="Unassembled WGS sequence"/>
</dbReference>
<dbReference type="SUPFAM" id="SSF56349">
    <property type="entry name" value="DNA breaking-rejoining enzymes"/>
    <property type="match status" value="1"/>
</dbReference>
<feature type="active site" description="O-(3'-phospho-DNA)-tyrosine intermediate" evidence="11">
    <location>
        <position position="277"/>
    </location>
</feature>
<evidence type="ECO:0000259" key="13">
    <source>
        <dbReference type="PROSITE" id="PS51900"/>
    </source>
</evidence>
<feature type="active site" evidence="11">
    <location>
        <position position="242"/>
    </location>
</feature>
<comment type="similarity">
    <text evidence="2 11">Belongs to the 'phage' integrase family. XerD subfamily.</text>
</comment>
<evidence type="ECO:0000256" key="7">
    <source>
        <dbReference type="ARBA" id="ARBA00022908"/>
    </source>
</evidence>
<protein>
    <recommendedName>
        <fullName evidence="3 11">Tyrosine recombinase XerD</fullName>
    </recommendedName>
</protein>
<keyword evidence="8 11" id="KW-0238">DNA-binding</keyword>
<dbReference type="NCBIfam" id="NF001399">
    <property type="entry name" value="PRK00283.1"/>
    <property type="match status" value="1"/>
</dbReference>
<evidence type="ECO:0000313" key="15">
    <source>
        <dbReference type="Proteomes" id="UP000242705"/>
    </source>
</evidence>
<dbReference type="PANTHER" id="PTHR30349:SF81">
    <property type="entry name" value="TYROSINE RECOMBINASE XERC"/>
    <property type="match status" value="1"/>
</dbReference>
<feature type="active site" evidence="11">
    <location>
        <position position="147"/>
    </location>
</feature>
<comment type="caution">
    <text evidence="14">The sequence shown here is derived from an EMBL/GenBank/DDBJ whole genome shotgun (WGS) entry which is preliminary data.</text>
</comment>
<evidence type="ECO:0000313" key="14">
    <source>
        <dbReference type="EMBL" id="PSR27477.1"/>
    </source>
</evidence>
<evidence type="ECO:0000256" key="8">
    <source>
        <dbReference type="ARBA" id="ARBA00023125"/>
    </source>
</evidence>
<evidence type="ECO:0000256" key="9">
    <source>
        <dbReference type="ARBA" id="ARBA00023172"/>
    </source>
</evidence>
<dbReference type="InterPro" id="IPR002104">
    <property type="entry name" value="Integrase_catalytic"/>
</dbReference>
<keyword evidence="6 11" id="KW-0159">Chromosome partition</keyword>
<dbReference type="InterPro" id="IPR010998">
    <property type="entry name" value="Integrase_recombinase_N"/>
</dbReference>
<comment type="function">
    <text evidence="11">Site-specific tyrosine recombinase, which acts by catalyzing the cutting and rejoining of the recombining DNA molecules. The XerC-XerD complex is essential to convert dimers of the bacterial chromosome into monomers to permit their segregation at cell division. It also contributes to the segregational stability of plasmids.</text>
</comment>
<dbReference type="GO" id="GO:0005737">
    <property type="term" value="C:cytoplasm"/>
    <property type="evidence" value="ECO:0007669"/>
    <property type="project" value="UniProtKB-SubCell"/>
</dbReference>
<comment type="subcellular location">
    <subcellularLocation>
        <location evidence="1 11">Cytoplasm</location>
    </subcellularLocation>
</comment>
<evidence type="ECO:0000256" key="5">
    <source>
        <dbReference type="ARBA" id="ARBA00022618"/>
    </source>
</evidence>
<keyword evidence="4 11" id="KW-0963">Cytoplasm</keyword>
<dbReference type="Pfam" id="PF02899">
    <property type="entry name" value="Phage_int_SAM_1"/>
    <property type="match status" value="1"/>
</dbReference>
<accession>A0A2T2WZ14</accession>
<dbReference type="InterPro" id="IPR013762">
    <property type="entry name" value="Integrase-like_cat_sf"/>
</dbReference>
<gene>
    <name evidence="11 14" type="primary">xerD</name>
    <name evidence="14" type="ORF">C7B47_07905</name>
</gene>
<feature type="active site" evidence="11">
    <location>
        <position position="171"/>
    </location>
</feature>
<feature type="active site" evidence="11">
    <location>
        <position position="245"/>
    </location>
</feature>
<dbReference type="CDD" id="cd00798">
    <property type="entry name" value="INT_XerDC_C"/>
    <property type="match status" value="1"/>
</dbReference>
<evidence type="ECO:0000256" key="6">
    <source>
        <dbReference type="ARBA" id="ARBA00022829"/>
    </source>
</evidence>
<dbReference type="PROSITE" id="PS51900">
    <property type="entry name" value="CB"/>
    <property type="match status" value="1"/>
</dbReference>
<dbReference type="GO" id="GO:0007059">
    <property type="term" value="P:chromosome segregation"/>
    <property type="evidence" value="ECO:0007669"/>
    <property type="project" value="UniProtKB-UniRule"/>
</dbReference>
<keyword evidence="10 11" id="KW-0131">Cell cycle</keyword>
<dbReference type="SUPFAM" id="SSF47823">
    <property type="entry name" value="lambda integrase-like, N-terminal domain"/>
    <property type="match status" value="1"/>
</dbReference>
<dbReference type="HAMAP" id="MF_01807">
    <property type="entry name" value="Recomb_XerD"/>
    <property type="match status" value="1"/>
</dbReference>
<name>A0A2T2WZ14_SULTH</name>
<reference evidence="14 15" key="1">
    <citation type="journal article" date="2014" name="BMC Genomics">
        <title>Comparison of environmental and isolate Sulfobacillus genomes reveals diverse carbon, sulfur, nitrogen, and hydrogen metabolisms.</title>
        <authorList>
            <person name="Justice N.B."/>
            <person name="Norman A."/>
            <person name="Brown C.T."/>
            <person name="Singh A."/>
            <person name="Thomas B.C."/>
            <person name="Banfield J.F."/>
        </authorList>
    </citation>
    <scope>NUCLEOTIDE SEQUENCE [LARGE SCALE GENOMIC DNA]</scope>
    <source>
        <strain evidence="14">AMDSBA5</strain>
    </source>
</reference>
<keyword evidence="7 11" id="KW-0229">DNA integration</keyword>
<evidence type="ECO:0000256" key="11">
    <source>
        <dbReference type="HAMAP-Rule" id="MF_01807"/>
    </source>
</evidence>
<dbReference type="Gene3D" id="1.10.150.130">
    <property type="match status" value="1"/>
</dbReference>
<keyword evidence="5 11" id="KW-0132">Cell division</keyword>
<feature type="domain" description="Core-binding (CB)" evidence="13">
    <location>
        <begin position="4"/>
        <end position="86"/>
    </location>
</feature>
<evidence type="ECO:0000256" key="3">
    <source>
        <dbReference type="ARBA" id="ARBA00015810"/>
    </source>
</evidence>
<dbReference type="InterPro" id="IPR004107">
    <property type="entry name" value="Integrase_SAM-like_N"/>
</dbReference>
<keyword evidence="9 11" id="KW-0233">DNA recombination</keyword>
<dbReference type="PROSITE" id="PS51898">
    <property type="entry name" value="TYR_RECOMBINASE"/>
    <property type="match status" value="1"/>
</dbReference>
<evidence type="ECO:0000256" key="10">
    <source>
        <dbReference type="ARBA" id="ARBA00023306"/>
    </source>
</evidence>
<dbReference type="NCBIfam" id="NF040815">
    <property type="entry name" value="recomb_XerA_Arch"/>
    <property type="match status" value="1"/>
</dbReference>
<organism evidence="14 15">
    <name type="scientific">Sulfobacillus thermosulfidooxidans</name>
    <dbReference type="NCBI Taxonomy" id="28034"/>
    <lineage>
        <taxon>Bacteria</taxon>
        <taxon>Bacillati</taxon>
        <taxon>Bacillota</taxon>
        <taxon>Clostridia</taxon>
        <taxon>Eubacteriales</taxon>
        <taxon>Clostridiales Family XVII. Incertae Sedis</taxon>
        <taxon>Sulfobacillus</taxon>
    </lineage>
</organism>
<evidence type="ECO:0000256" key="4">
    <source>
        <dbReference type="ARBA" id="ARBA00022490"/>
    </source>
</evidence>
<dbReference type="GO" id="GO:0051301">
    <property type="term" value="P:cell division"/>
    <property type="evidence" value="ECO:0007669"/>
    <property type="project" value="UniProtKB-KW"/>
</dbReference>
<dbReference type="HAMAP" id="MF_01808">
    <property type="entry name" value="Recomb_XerC_XerD"/>
    <property type="match status" value="1"/>
</dbReference>
<dbReference type="NCBIfam" id="TIGR02225">
    <property type="entry name" value="recomb_XerD"/>
    <property type="match status" value="1"/>
</dbReference>